<dbReference type="EMBL" id="RQJX01000019">
    <property type="protein sequence ID" value="RQN02608.1"/>
    <property type="molecule type" value="Genomic_DNA"/>
</dbReference>
<dbReference type="Proteomes" id="UP000275225">
    <property type="component" value="Unassembled WGS sequence"/>
</dbReference>
<sequence length="210" mass="22509">MRNRRKPGIRARANRAVDDFASRIDGQTADAARRASQVLTMAVRLLRWPSLALLVVPLPFIAAVALIGLLEDGGVRWAALVIALVMAVVSATFGVRRWRILQAVEDPDKLATELGIAVSMSGKVDDARGALLQITSGGGSGPRVFNRLRGVWNTVGLSGRWIDSVGDLPRARYFFPPRVGTTVAFTLAAAWLVPIAFVAFLLLGIAALAN</sequence>
<keyword evidence="2" id="KW-1185">Reference proteome</keyword>
<comment type="caution">
    <text evidence="1">The sequence shown here is derived from an EMBL/GenBank/DDBJ whole genome shotgun (WGS) entry which is preliminary data.</text>
</comment>
<dbReference type="OrthoDB" id="3745087at2"/>
<organism evidence="1 2">
    <name type="scientific">Aeromicrobium camelliae</name>
    <dbReference type="NCBI Taxonomy" id="1538144"/>
    <lineage>
        <taxon>Bacteria</taxon>
        <taxon>Bacillati</taxon>
        <taxon>Actinomycetota</taxon>
        <taxon>Actinomycetes</taxon>
        <taxon>Propionibacteriales</taxon>
        <taxon>Nocardioidaceae</taxon>
        <taxon>Aeromicrobium</taxon>
    </lineage>
</organism>
<reference evidence="1 2" key="1">
    <citation type="submission" date="2018-11" db="EMBL/GenBank/DDBJ databases">
        <authorList>
            <person name="Li F."/>
        </authorList>
    </citation>
    <scope>NUCLEOTIDE SEQUENCE [LARGE SCALE GENOMIC DNA]</scope>
    <source>
        <strain evidence="1 2">YS17T</strain>
    </source>
</reference>
<proteinExistence type="predicted"/>
<protein>
    <submittedName>
        <fullName evidence="1">Uncharacterized protein</fullName>
    </submittedName>
</protein>
<evidence type="ECO:0000313" key="1">
    <source>
        <dbReference type="EMBL" id="RQN02608.1"/>
    </source>
</evidence>
<evidence type="ECO:0000313" key="2">
    <source>
        <dbReference type="Proteomes" id="UP000275225"/>
    </source>
</evidence>
<name>A0A3N6WLR4_9ACTN</name>
<dbReference type="RefSeq" id="WP_124237580.1">
    <property type="nucleotide sequence ID" value="NZ_JBHUFI010000010.1"/>
</dbReference>
<gene>
    <name evidence="1" type="ORF">EHW97_12865</name>
</gene>
<dbReference type="AlphaFoldDB" id="A0A3N6WLR4"/>
<accession>A0A3N6WLR4</accession>